<organism evidence="6 7">
    <name type="scientific">Gossypium anomalum</name>
    <dbReference type="NCBI Taxonomy" id="47600"/>
    <lineage>
        <taxon>Eukaryota</taxon>
        <taxon>Viridiplantae</taxon>
        <taxon>Streptophyta</taxon>
        <taxon>Embryophyta</taxon>
        <taxon>Tracheophyta</taxon>
        <taxon>Spermatophyta</taxon>
        <taxon>Magnoliopsida</taxon>
        <taxon>eudicotyledons</taxon>
        <taxon>Gunneridae</taxon>
        <taxon>Pentapetalae</taxon>
        <taxon>rosids</taxon>
        <taxon>malvids</taxon>
        <taxon>Malvales</taxon>
        <taxon>Malvaceae</taxon>
        <taxon>Malvoideae</taxon>
        <taxon>Gossypium</taxon>
    </lineage>
</organism>
<comment type="subcellular location">
    <subcellularLocation>
        <location evidence="1">Chromosome</location>
        <location evidence="1">Telomere</location>
    </subcellularLocation>
</comment>
<evidence type="ECO:0000256" key="3">
    <source>
        <dbReference type="ARBA" id="ARBA00022895"/>
    </source>
</evidence>
<gene>
    <name evidence="6" type="ORF">CXB51_032657</name>
</gene>
<evidence type="ECO:0000313" key="6">
    <source>
        <dbReference type="EMBL" id="KAG8475884.1"/>
    </source>
</evidence>
<reference evidence="6 7" key="1">
    <citation type="journal article" date="2021" name="bioRxiv">
        <title>The Gossypium anomalum genome as a resource for cotton improvement and evolutionary analysis of hybrid incompatibility.</title>
        <authorList>
            <person name="Grover C.E."/>
            <person name="Yuan D."/>
            <person name="Arick M.A."/>
            <person name="Miller E.R."/>
            <person name="Hu G."/>
            <person name="Peterson D.G."/>
            <person name="Wendel J.F."/>
            <person name="Udall J.A."/>
        </authorList>
    </citation>
    <scope>NUCLEOTIDE SEQUENCE [LARGE SCALE GENOMIC DNA]</scope>
    <source>
        <strain evidence="6">JFW-Udall</strain>
        <tissue evidence="6">Leaf</tissue>
    </source>
</reference>
<comment type="caution">
    <text evidence="6">The sequence shown here is derived from an EMBL/GenBank/DDBJ whole genome shotgun (WGS) entry which is preliminary data.</text>
</comment>
<name>A0A8J6CKP7_9ROSI</name>
<keyword evidence="3" id="KW-0779">Telomere</keyword>
<dbReference type="OrthoDB" id="2186770at2759"/>
<dbReference type="Pfam" id="PF02765">
    <property type="entry name" value="POT1"/>
    <property type="match status" value="1"/>
</dbReference>
<accession>A0A8J6CKP7</accession>
<dbReference type="CDD" id="cd04497">
    <property type="entry name" value="hPOT1_OB1_like"/>
    <property type="match status" value="1"/>
</dbReference>
<dbReference type="InterPro" id="IPR011564">
    <property type="entry name" value="Telomer_end-bd_POT1/Cdc13"/>
</dbReference>
<dbReference type="SUPFAM" id="SSF50249">
    <property type="entry name" value="Nucleic acid-binding proteins"/>
    <property type="match status" value="2"/>
</dbReference>
<dbReference type="GO" id="GO:0000783">
    <property type="term" value="C:nuclear telomere cap complex"/>
    <property type="evidence" value="ECO:0007669"/>
    <property type="project" value="TreeGrafter"/>
</dbReference>
<evidence type="ECO:0000256" key="4">
    <source>
        <dbReference type="ARBA" id="ARBA00023125"/>
    </source>
</evidence>
<keyword evidence="4" id="KW-0238">DNA-binding</keyword>
<dbReference type="GO" id="GO:0032210">
    <property type="term" value="P:regulation of telomere maintenance via telomerase"/>
    <property type="evidence" value="ECO:0007669"/>
    <property type="project" value="TreeGrafter"/>
</dbReference>
<dbReference type="GO" id="GO:0098505">
    <property type="term" value="F:G-rich strand telomeric DNA binding"/>
    <property type="evidence" value="ECO:0007669"/>
    <property type="project" value="TreeGrafter"/>
</dbReference>
<dbReference type="AlphaFoldDB" id="A0A8J6CKP7"/>
<evidence type="ECO:0000256" key="2">
    <source>
        <dbReference type="ARBA" id="ARBA00022454"/>
    </source>
</evidence>
<keyword evidence="7" id="KW-1185">Reference proteome</keyword>
<evidence type="ECO:0000259" key="5">
    <source>
        <dbReference type="SMART" id="SM00976"/>
    </source>
</evidence>
<dbReference type="InterPro" id="IPR028389">
    <property type="entry name" value="POT1"/>
</dbReference>
<evidence type="ECO:0000313" key="7">
    <source>
        <dbReference type="Proteomes" id="UP000701853"/>
    </source>
</evidence>
<dbReference type="Proteomes" id="UP000701853">
    <property type="component" value="Chromosome 12"/>
</dbReference>
<feature type="domain" description="Telomeric single stranded DNA binding POT1/Cdc13" evidence="5">
    <location>
        <begin position="6"/>
        <end position="141"/>
    </location>
</feature>
<proteinExistence type="predicted"/>
<protein>
    <recommendedName>
        <fullName evidence="5">Telomeric single stranded DNA binding POT1/Cdc13 domain-containing protein</fullName>
    </recommendedName>
</protein>
<sequence length="496" mass="57419">MGDYQFLMLKDAITCINQKVNLFAVILDFTLPQRTKGTDYFCKLKVIDESHSEFWVPVHVFAQEIDGLPLVASVGDIIQLSRVTMTVHEGDVYAIFNNKFSSFALYDGKDGDSFHAYKVSLRFHAREHDEKRIASLRKWLASSEVIDVPNFSLLREIDRVVCVNLACKVLHISKTTNDKWMVFLWDGTDAPPIILKYLYDYIPNCESGKKWIKCTRRAGLSAEYQSSSTISYYIFHLMSMLHRLEDELHNPLPLHFEPLPLSRDVLCTFPTVGTILRVILDVDCVTYILQLLKVDQWMKFFHVFCKMHEGLWYGVFTSSSMIRDMPNDDILIFERQSNCDQRSLGELDRMPYWSCPWPSKITEVKRIDVPFSTLMDVLTCKKETNNFRCVVRFVAVIPWRVEDFRAPCGAYRVRFTLEDPTARIHAYAHAENGEEFFNCSSTDALKRKVIKLLGVPVSRDGEAIMGGARNPPWVQCYLKSNPIKQRHWIFETRLLG</sequence>
<dbReference type="Pfam" id="PF25507">
    <property type="entry name" value="OB_POT1A"/>
    <property type="match status" value="1"/>
</dbReference>
<dbReference type="PANTHER" id="PTHR14513:SF0">
    <property type="entry name" value="PROTECTION OF TELOMERES PROTEIN 1"/>
    <property type="match status" value="1"/>
</dbReference>
<dbReference type="GO" id="GO:0010521">
    <property type="term" value="F:telomerase inhibitor activity"/>
    <property type="evidence" value="ECO:0007669"/>
    <property type="project" value="TreeGrafter"/>
</dbReference>
<dbReference type="GO" id="GO:0016233">
    <property type="term" value="P:telomere capping"/>
    <property type="evidence" value="ECO:0007669"/>
    <property type="project" value="TreeGrafter"/>
</dbReference>
<dbReference type="PANTHER" id="PTHR14513">
    <property type="entry name" value="PROTECTION OF TELOMERES 1"/>
    <property type="match status" value="1"/>
</dbReference>
<dbReference type="InterPro" id="IPR057620">
    <property type="entry name" value="POT1A/B-like_OB"/>
</dbReference>
<dbReference type="SMART" id="SM00976">
    <property type="entry name" value="Telo_bind"/>
    <property type="match status" value="1"/>
</dbReference>
<dbReference type="EMBL" id="JAHUZN010000012">
    <property type="protein sequence ID" value="KAG8475884.1"/>
    <property type="molecule type" value="Genomic_DNA"/>
</dbReference>
<dbReference type="InterPro" id="IPR012340">
    <property type="entry name" value="NA-bd_OB-fold"/>
</dbReference>
<evidence type="ECO:0000256" key="1">
    <source>
        <dbReference type="ARBA" id="ARBA00004574"/>
    </source>
</evidence>
<keyword evidence="2" id="KW-0158">Chromosome</keyword>
<dbReference type="Gene3D" id="2.40.50.140">
    <property type="entry name" value="Nucleic acid-binding proteins"/>
    <property type="match status" value="1"/>
</dbReference>